<dbReference type="GeneID" id="77946558"/>
<dbReference type="RefSeq" id="YP_010670353.1">
    <property type="nucleotide sequence ID" value="NC_070964.1"/>
</dbReference>
<dbReference type="EMBL" id="MW117965">
    <property type="protein sequence ID" value="QPB07862.1"/>
    <property type="molecule type" value="Genomic_DNA"/>
</dbReference>
<dbReference type="Pfam" id="PF23821">
    <property type="entry name" value="DUF7191"/>
    <property type="match status" value="1"/>
</dbReference>
<evidence type="ECO:0000313" key="1">
    <source>
        <dbReference type="EMBL" id="QPB07862.1"/>
    </source>
</evidence>
<protein>
    <submittedName>
        <fullName evidence="1">Uncharacterized protein</fullName>
    </submittedName>
</protein>
<reference evidence="1" key="1">
    <citation type="submission" date="2020-10" db="EMBL/GenBank/DDBJ databases">
        <title>The Isolation and Genome Sequence of a Novel Cyanophage S-H38 from the Yellow Sea, China.</title>
        <authorList>
            <person name="Jiang T."/>
        </authorList>
    </citation>
    <scope>NUCLEOTIDE SEQUENCE</scope>
</reference>
<dbReference type="Proteomes" id="UP000663144">
    <property type="component" value="Segment"/>
</dbReference>
<evidence type="ECO:0000313" key="2">
    <source>
        <dbReference type="Proteomes" id="UP000663144"/>
    </source>
</evidence>
<proteinExistence type="predicted"/>
<sequence>MPNPDALWEDIQKLDDLYEELLWDPDDELQFTHDGKRVIIINKTQEARPK</sequence>
<keyword evidence="2" id="KW-1185">Reference proteome</keyword>
<dbReference type="KEGG" id="vg:77946558"/>
<accession>A0A873WG14</accession>
<name>A0A873WG14_9CAUD</name>
<organism evidence="1 2">
    <name type="scientific">Synechococcus phage S-H38</name>
    <dbReference type="NCBI Taxonomy" id="2783673"/>
    <lineage>
        <taxon>Viruses</taxon>
        <taxon>Duplodnaviria</taxon>
        <taxon>Heunggongvirae</taxon>
        <taxon>Uroviricota</taxon>
        <taxon>Caudoviricetes</taxon>
        <taxon>Pantevenvirales</taxon>
        <taxon>Kyanoviridae</taxon>
        <taxon>Yellowseavirus</taxon>
        <taxon>Yellowseavirus thirtyeight</taxon>
    </lineage>
</organism>
<dbReference type="InterPro" id="IPR055615">
    <property type="entry name" value="DUF7191"/>
</dbReference>